<keyword evidence="7" id="KW-0732">Signal</keyword>
<evidence type="ECO:0000256" key="5">
    <source>
        <dbReference type="ARBA" id="ARBA00023316"/>
    </source>
</evidence>
<dbReference type="GO" id="GO:0052793">
    <property type="term" value="F:pectin acetylesterase activity"/>
    <property type="evidence" value="ECO:0007669"/>
    <property type="project" value="TreeGrafter"/>
</dbReference>
<evidence type="ECO:0000313" key="8">
    <source>
        <dbReference type="EMBL" id="PQM39976.1"/>
    </source>
</evidence>
<keyword evidence="6" id="KW-0964">Secreted</keyword>
<proteinExistence type="inferred from homology"/>
<evidence type="ECO:0000256" key="2">
    <source>
        <dbReference type="ARBA" id="ARBA00004191"/>
    </source>
</evidence>
<name>A0A314UT95_PRUYE</name>
<reference evidence="8 9" key="1">
    <citation type="submission" date="2018-02" db="EMBL/GenBank/DDBJ databases">
        <title>Draft genome of wild Prunus yedoensis var. nudiflora.</title>
        <authorList>
            <person name="Baek S."/>
            <person name="Kim J.-H."/>
            <person name="Choi K."/>
            <person name="Kim G.-B."/>
            <person name="Cho A."/>
            <person name="Jang H."/>
            <person name="Shin C.-H."/>
            <person name="Yu H.-J."/>
            <person name="Mun J.-H."/>
        </authorList>
    </citation>
    <scope>NUCLEOTIDE SEQUENCE [LARGE SCALE GENOMIC DNA]</scope>
    <source>
        <strain evidence="9">cv. Jeju island</strain>
        <tissue evidence="8">Leaf</tissue>
    </source>
</reference>
<dbReference type="Proteomes" id="UP000250321">
    <property type="component" value="Unassembled WGS sequence"/>
</dbReference>
<evidence type="ECO:0000256" key="7">
    <source>
        <dbReference type="SAM" id="SignalP"/>
    </source>
</evidence>
<dbReference type="PANTHER" id="PTHR21562:SF47">
    <property type="entry name" value="PECTIN ACETYLESTERASE"/>
    <property type="match status" value="1"/>
</dbReference>
<comment type="caution">
    <text evidence="8">The sequence shown here is derived from an EMBL/GenBank/DDBJ whole genome shotgun (WGS) entry which is preliminary data.</text>
</comment>
<dbReference type="Pfam" id="PF03283">
    <property type="entry name" value="PAE"/>
    <property type="match status" value="1"/>
</dbReference>
<organism evidence="8 9">
    <name type="scientific">Prunus yedoensis var. nudiflora</name>
    <dbReference type="NCBI Taxonomy" id="2094558"/>
    <lineage>
        <taxon>Eukaryota</taxon>
        <taxon>Viridiplantae</taxon>
        <taxon>Streptophyta</taxon>
        <taxon>Embryophyta</taxon>
        <taxon>Tracheophyta</taxon>
        <taxon>Spermatophyta</taxon>
        <taxon>Magnoliopsida</taxon>
        <taxon>eudicotyledons</taxon>
        <taxon>Gunneridae</taxon>
        <taxon>Pentapetalae</taxon>
        <taxon>rosids</taxon>
        <taxon>fabids</taxon>
        <taxon>Rosales</taxon>
        <taxon>Rosaceae</taxon>
        <taxon>Amygdaloideae</taxon>
        <taxon>Amygdaleae</taxon>
        <taxon>Prunus</taxon>
    </lineage>
</organism>
<accession>A0A314UT95</accession>
<protein>
    <recommendedName>
        <fullName evidence="6">Pectin acetylesterase</fullName>
        <ecNumber evidence="6">3.1.1.-</ecNumber>
    </recommendedName>
</protein>
<dbReference type="PANTHER" id="PTHR21562">
    <property type="entry name" value="NOTUM-RELATED"/>
    <property type="match status" value="1"/>
</dbReference>
<feature type="chain" id="PRO_5016387972" description="Pectin acetylesterase" evidence="7">
    <location>
        <begin position="16"/>
        <end position="332"/>
    </location>
</feature>
<gene>
    <name evidence="8" type="ORF">Pyn_31838</name>
</gene>
<evidence type="ECO:0000313" key="9">
    <source>
        <dbReference type="Proteomes" id="UP000250321"/>
    </source>
</evidence>
<keyword evidence="4 6" id="KW-0134">Cell wall</keyword>
<comment type="function">
    <text evidence="1 6">Hydrolyzes acetyl esters in homogalacturonan regions of pectin. In type I primary cell wall, galacturonic acid residues of pectin can be acetylated at the O-2 and O-3 positions. Decreasing the degree of acetylation of pectin gels in vitro alters their physical properties.</text>
</comment>
<comment type="subcellular location">
    <subcellularLocation>
        <location evidence="2 6">Secreted</location>
        <location evidence="2 6">Cell wall</location>
    </subcellularLocation>
</comment>
<evidence type="ECO:0000256" key="1">
    <source>
        <dbReference type="ARBA" id="ARBA00003534"/>
    </source>
</evidence>
<dbReference type="InterPro" id="IPR004963">
    <property type="entry name" value="PAE/NOTUM"/>
</dbReference>
<feature type="signal peptide" evidence="7">
    <location>
        <begin position="1"/>
        <end position="15"/>
    </location>
</feature>
<evidence type="ECO:0000256" key="3">
    <source>
        <dbReference type="ARBA" id="ARBA00005784"/>
    </source>
</evidence>
<sequence>MKLLWVLGFMGMVLCRTDGFADVNGTNEEDLHYTESNVYGYGPNGYGVFSRPLMVGLTLINGAAAKGAVCLDGTLPGFHIHRGYGSGANSWLIQLEGGGWCDTIRNCVYRKKTRRGSSAYMEKQIPFAGILSNKAGENPGGISGCILIYLYIKLYLSFIVLSGAAQLYFRGQRIWEAAMADLMSKGMRYANQHLIASVKTPLFLVNAAYDTWQIQASLASPTADPNGLWHECTKNHARCAAWQMNFLQGFRNQMLKAVSGFSRASKNGLFINSCFAHCQTERQDTWFYQDSPHIGNKGIAKSVGNWYFDRVNIKAIDCPYPCDKSCHNLVFR</sequence>
<dbReference type="STRING" id="2094558.A0A314UT95"/>
<dbReference type="OrthoDB" id="2015280at2759"/>
<evidence type="ECO:0000256" key="6">
    <source>
        <dbReference type="RuleBase" id="RU363114"/>
    </source>
</evidence>
<dbReference type="EMBL" id="PJQY01003118">
    <property type="protein sequence ID" value="PQM39976.1"/>
    <property type="molecule type" value="Genomic_DNA"/>
</dbReference>
<evidence type="ECO:0000256" key="4">
    <source>
        <dbReference type="ARBA" id="ARBA00022512"/>
    </source>
</evidence>
<dbReference type="EC" id="3.1.1.-" evidence="6"/>
<keyword evidence="6" id="KW-0378">Hydrolase</keyword>
<dbReference type="GO" id="GO:0009505">
    <property type="term" value="C:plant-type cell wall"/>
    <property type="evidence" value="ECO:0007669"/>
    <property type="project" value="TreeGrafter"/>
</dbReference>
<dbReference type="GO" id="GO:0071555">
    <property type="term" value="P:cell wall organization"/>
    <property type="evidence" value="ECO:0007669"/>
    <property type="project" value="UniProtKB-KW"/>
</dbReference>
<keyword evidence="9" id="KW-1185">Reference proteome</keyword>
<keyword evidence="5 6" id="KW-0961">Cell wall biogenesis/degradation</keyword>
<dbReference type="AlphaFoldDB" id="A0A314UT95"/>
<comment type="similarity">
    <text evidence="3 6">Belongs to the pectinacetylesterase family.</text>
</comment>